<keyword evidence="2" id="KW-1185">Reference proteome</keyword>
<dbReference type="AlphaFoldDB" id="A0ABD2QBC9"/>
<evidence type="ECO:0000313" key="2">
    <source>
        <dbReference type="Proteomes" id="UP001626550"/>
    </source>
</evidence>
<sequence>MQNSAEQVENDLASGPPFSCLRPGRWIPKTSLKKHYREPEGLQVLQGVENIQITHRGRIHGPGLRSYWVLNAKGQKLFSGKELEPLQDRDTDRAFRIVMCDEQDKEVFNIQRNSKDGDVVSVHLAGDNQLLTRIRYMPVDEKDATFTYSLEDEIGSELLRASLPFVKGKDTQPPIITFDASFSKAGTKDGFLKEVEWSEQARKRYAGLSRHFGIMFPKELGECDARMKVGLIALLMFLDIAFSGNEGRPKIHSPWYRKFICFKAAEQLE</sequence>
<dbReference type="EMBL" id="JBJKFK010000477">
    <property type="protein sequence ID" value="KAL3316818.1"/>
    <property type="molecule type" value="Genomic_DNA"/>
</dbReference>
<comment type="caution">
    <text evidence="1">The sequence shown here is derived from an EMBL/GenBank/DDBJ whole genome shotgun (WGS) entry which is preliminary data.</text>
</comment>
<evidence type="ECO:0000313" key="1">
    <source>
        <dbReference type="EMBL" id="KAL3316818.1"/>
    </source>
</evidence>
<dbReference type="Proteomes" id="UP001626550">
    <property type="component" value="Unassembled WGS sequence"/>
</dbReference>
<reference evidence="1 2" key="1">
    <citation type="submission" date="2024-11" db="EMBL/GenBank/DDBJ databases">
        <title>Adaptive evolution of stress response genes in parasites aligns with host niche diversity.</title>
        <authorList>
            <person name="Hahn C."/>
            <person name="Resl P."/>
        </authorList>
    </citation>
    <scope>NUCLEOTIDE SEQUENCE [LARGE SCALE GENOMIC DNA]</scope>
    <source>
        <strain evidence="1">EGGRZ-B1_66</strain>
        <tissue evidence="1">Body</tissue>
    </source>
</reference>
<protein>
    <recommendedName>
        <fullName evidence="3">Phospholipid scramblase</fullName>
    </recommendedName>
</protein>
<evidence type="ECO:0008006" key="3">
    <source>
        <dbReference type="Google" id="ProtNLM"/>
    </source>
</evidence>
<organism evidence="1 2">
    <name type="scientific">Cichlidogyrus casuarinus</name>
    <dbReference type="NCBI Taxonomy" id="1844966"/>
    <lineage>
        <taxon>Eukaryota</taxon>
        <taxon>Metazoa</taxon>
        <taxon>Spiralia</taxon>
        <taxon>Lophotrochozoa</taxon>
        <taxon>Platyhelminthes</taxon>
        <taxon>Monogenea</taxon>
        <taxon>Monopisthocotylea</taxon>
        <taxon>Dactylogyridea</taxon>
        <taxon>Ancyrocephalidae</taxon>
        <taxon>Cichlidogyrus</taxon>
    </lineage>
</organism>
<gene>
    <name evidence="1" type="ORF">Ciccas_004527</name>
</gene>
<proteinExistence type="predicted"/>
<name>A0ABD2QBC9_9PLAT</name>
<accession>A0ABD2QBC9</accession>